<evidence type="ECO:0000313" key="3">
    <source>
        <dbReference type="Proteomes" id="UP000444721"/>
    </source>
</evidence>
<dbReference type="GeneID" id="68114516"/>
<dbReference type="EMBL" id="VFQX01000058">
    <property type="protein sequence ID" value="KAF0973911.1"/>
    <property type="molecule type" value="Genomic_DNA"/>
</dbReference>
<feature type="transmembrane region" description="Helical" evidence="1">
    <location>
        <begin position="236"/>
        <end position="263"/>
    </location>
</feature>
<dbReference type="VEuPathDB" id="AmoebaDB:NF0100930"/>
<keyword evidence="1" id="KW-0472">Membrane</keyword>
<feature type="transmembrane region" description="Helical" evidence="1">
    <location>
        <begin position="483"/>
        <end position="500"/>
    </location>
</feature>
<feature type="transmembrane region" description="Helical" evidence="1">
    <location>
        <begin position="767"/>
        <end position="791"/>
    </location>
</feature>
<comment type="caution">
    <text evidence="2">The sequence shown here is derived from an EMBL/GenBank/DDBJ whole genome shotgun (WGS) entry which is preliminary data.</text>
</comment>
<dbReference type="VEuPathDB" id="AmoebaDB:FDP41_007298"/>
<name>A0A6A5BHJ0_NAEFO</name>
<keyword evidence="3" id="KW-1185">Reference proteome</keyword>
<dbReference type="RefSeq" id="XP_044558624.1">
    <property type="nucleotide sequence ID" value="XM_044711027.1"/>
</dbReference>
<feature type="transmembrane region" description="Helical" evidence="1">
    <location>
        <begin position="700"/>
        <end position="721"/>
    </location>
</feature>
<evidence type="ECO:0000256" key="1">
    <source>
        <dbReference type="SAM" id="Phobius"/>
    </source>
</evidence>
<feature type="transmembrane region" description="Helical" evidence="1">
    <location>
        <begin position="531"/>
        <end position="558"/>
    </location>
</feature>
<feature type="transmembrane region" description="Helical" evidence="1">
    <location>
        <begin position="733"/>
        <end position="755"/>
    </location>
</feature>
<evidence type="ECO:0000313" key="2">
    <source>
        <dbReference type="EMBL" id="KAF0973911.1"/>
    </source>
</evidence>
<proteinExistence type="predicted"/>
<feature type="transmembrane region" description="Helical" evidence="1">
    <location>
        <begin position="634"/>
        <end position="654"/>
    </location>
</feature>
<feature type="transmembrane region" description="Helical" evidence="1">
    <location>
        <begin position="675"/>
        <end position="694"/>
    </location>
</feature>
<gene>
    <name evidence="2" type="ORF">FDP41_007298</name>
</gene>
<dbReference type="Proteomes" id="UP000444721">
    <property type="component" value="Unassembled WGS sequence"/>
</dbReference>
<accession>A0A6A5BHJ0</accession>
<dbReference type="VEuPathDB" id="AmoebaDB:NF0100920"/>
<reference evidence="2 3" key="1">
    <citation type="journal article" date="2019" name="Sci. Rep.">
        <title>Nanopore sequencing improves the draft genome of the human pathogenic amoeba Naegleria fowleri.</title>
        <authorList>
            <person name="Liechti N."/>
            <person name="Schurch N."/>
            <person name="Bruggmann R."/>
            <person name="Wittwer M."/>
        </authorList>
    </citation>
    <scope>NUCLEOTIDE SEQUENCE [LARGE SCALE GENOMIC DNA]</scope>
    <source>
        <strain evidence="2 3">ATCC 30894</strain>
    </source>
</reference>
<feature type="transmembrane region" description="Helical" evidence="1">
    <location>
        <begin position="381"/>
        <end position="405"/>
    </location>
</feature>
<dbReference type="VEuPathDB" id="AmoebaDB:NfTy_010130"/>
<keyword evidence="1" id="KW-0812">Transmembrane</keyword>
<sequence length="891" mass="99323">MNNSSSDNNNSNNYNYYPGGTTGSTDGMMDSSHSTNNPYNSAGMTYIPYGGGGDGLNNNNTFGYGMYPPPQQPQLLPYPTSSGAGVYYPPSSDMMNYNMPYPTYPSTTTNSYELVQKPPSTTTTTTTAANMTTTHVQPTTMVDLKRNDDEPKSEPLHHAIRSEEQVHVDIDTPPHNVNAATIATTQHVGAKPESPRRSLRRQNSIHLTCPRIHCDCFSMPDCFSWSDMGRMEKYRLFTVVAGVFFFILGLALFAITGALWGVVNSDPLMERDPNALIYVHRNCCSVDFVDDCYTSKSKYSYRTYCYYQVTFPRLGTAALLNDSLKGRGIACSSSSTDTITRVTQNSYLTSYYSVMSGRRNVDCFTDKDENNVSLREPYSELYSGMVTGAIVCVSFASVIMFTIFVKVGVYLKHQQQQQQSLPSASNYHHHHGSYSITGSDSALSATNSSSSTNDSFTAQTLDLFVTMIVSLIDCSPKRSWRTYFLPLVLNIYLIWTQLFVDTIADFGWGEYGTYIFQIVVNFPTTLLFQMIPYWGVVALSCVFLLLIWIYIGLLVFAFRNTVKPSKYFKWLKVFIRRISYVLRTFSLLMVHLFVGFFNCDLSKTVNISTVGGGSIQMNALRRYNGVACLETQNIVMIVVAIIGILSLIIVYPIAEFAITHSSPFSKMPLMAESSLVTTLMGMCCIIQMVLSHIIPQHYLYASAIIQVLLNIGMCLVMFYYIPFLRRLDNTLYFGFALSKLGASVGALVCSCSNLTSTATSSIDFGYGFSILTLGLVVICFTCGCVVMESYIRLQTSRIRDKMLTFEMCVYEKSLIVGIEKSASSIYAEIEEGKMISALRLFFKLCLKQGSSSTLHKDIVDSEIAIAFIKGISNQKSFCDIYMLIYGSSIVL</sequence>
<keyword evidence="1" id="KW-1133">Transmembrane helix</keyword>
<feature type="transmembrane region" description="Helical" evidence="1">
    <location>
        <begin position="578"/>
        <end position="597"/>
    </location>
</feature>
<protein>
    <submittedName>
        <fullName evidence="2">Uncharacterized protein</fullName>
    </submittedName>
</protein>
<organism evidence="2 3">
    <name type="scientific">Naegleria fowleri</name>
    <name type="common">Brain eating amoeba</name>
    <dbReference type="NCBI Taxonomy" id="5763"/>
    <lineage>
        <taxon>Eukaryota</taxon>
        <taxon>Discoba</taxon>
        <taxon>Heterolobosea</taxon>
        <taxon>Tetramitia</taxon>
        <taxon>Eutetramitia</taxon>
        <taxon>Vahlkampfiidae</taxon>
        <taxon>Naegleria</taxon>
    </lineage>
</organism>
<dbReference type="AlphaFoldDB" id="A0A6A5BHJ0"/>